<dbReference type="Gene3D" id="1.20.1090.10">
    <property type="entry name" value="Dehydroquinate synthase-like - alpha domain"/>
    <property type="match status" value="1"/>
</dbReference>
<dbReference type="STRING" id="512763.DC20_20870"/>
<evidence type="ECO:0000256" key="2">
    <source>
        <dbReference type="ARBA" id="ARBA00022605"/>
    </source>
</evidence>
<accession>A0A0N7HX41</accession>
<evidence type="ECO:0000259" key="7">
    <source>
        <dbReference type="Pfam" id="PF24621"/>
    </source>
</evidence>
<dbReference type="GO" id="GO:0009073">
    <property type="term" value="P:aromatic amino acid family biosynthetic process"/>
    <property type="evidence" value="ECO:0007669"/>
    <property type="project" value="UniProtKB-KW"/>
</dbReference>
<evidence type="ECO:0000313" key="9">
    <source>
        <dbReference type="Proteomes" id="UP000061382"/>
    </source>
</evidence>
<dbReference type="InterPro" id="IPR050071">
    <property type="entry name" value="Dehydroquinate_synthase"/>
</dbReference>
<organism evidence="8 9">
    <name type="scientific">Rufibacter tibetensis</name>
    <dbReference type="NCBI Taxonomy" id="512763"/>
    <lineage>
        <taxon>Bacteria</taxon>
        <taxon>Pseudomonadati</taxon>
        <taxon>Bacteroidota</taxon>
        <taxon>Cytophagia</taxon>
        <taxon>Cytophagales</taxon>
        <taxon>Hymenobacteraceae</taxon>
        <taxon>Rufibacter</taxon>
    </lineage>
</organism>
<dbReference type="Pfam" id="PF01761">
    <property type="entry name" value="DHQ_synthase"/>
    <property type="match status" value="1"/>
</dbReference>
<proteinExistence type="predicted"/>
<keyword evidence="3" id="KW-0520">NAD</keyword>
<comment type="cofactor">
    <cofactor evidence="1">
        <name>NAD(+)</name>
        <dbReference type="ChEBI" id="CHEBI:57540"/>
    </cofactor>
</comment>
<dbReference type="Proteomes" id="UP000061382">
    <property type="component" value="Chromosome"/>
</dbReference>
<feature type="domain" description="3-dehydroquinate synthase N-terminal" evidence="6">
    <location>
        <begin position="86"/>
        <end position="197"/>
    </location>
</feature>
<dbReference type="Gene3D" id="3.40.50.1970">
    <property type="match status" value="1"/>
</dbReference>
<dbReference type="InterPro" id="IPR030960">
    <property type="entry name" value="DHQS/DOIS_N"/>
</dbReference>
<dbReference type="NCBIfam" id="NF004852">
    <property type="entry name" value="PRK06203.1"/>
    <property type="match status" value="1"/>
</dbReference>
<dbReference type="PATRIC" id="fig|512763.3.peg.4588"/>
<keyword evidence="2" id="KW-0028">Amino-acid biosynthesis</keyword>
<evidence type="ECO:0000256" key="4">
    <source>
        <dbReference type="ARBA" id="ARBA00023141"/>
    </source>
</evidence>
<dbReference type="KEGG" id="rti:DC20_20870"/>
<dbReference type="InterPro" id="IPR056179">
    <property type="entry name" value="DHQS_C"/>
</dbReference>
<dbReference type="AlphaFoldDB" id="A0A0N7HX41"/>
<gene>
    <name evidence="8" type="primary">aroB</name>
    <name evidence="8" type="ORF">DC20_20870</name>
</gene>
<dbReference type="SUPFAM" id="SSF56796">
    <property type="entry name" value="Dehydroquinate synthase-like"/>
    <property type="match status" value="1"/>
</dbReference>
<keyword evidence="4" id="KW-0057">Aromatic amino acid biosynthesis</keyword>
<feature type="domain" description="3-dehydroquinate synthase C-terminal" evidence="7">
    <location>
        <begin position="200"/>
        <end position="326"/>
    </location>
</feature>
<evidence type="ECO:0000256" key="5">
    <source>
        <dbReference type="ARBA" id="ARBA00023239"/>
    </source>
</evidence>
<dbReference type="PANTHER" id="PTHR43622">
    <property type="entry name" value="3-DEHYDROQUINATE SYNTHASE"/>
    <property type="match status" value="1"/>
</dbReference>
<keyword evidence="5 8" id="KW-0456">Lyase</keyword>
<dbReference type="EC" id="4.2.3.4" evidence="8"/>
<evidence type="ECO:0000259" key="6">
    <source>
        <dbReference type="Pfam" id="PF01761"/>
    </source>
</evidence>
<reference evidence="8 9" key="1">
    <citation type="submission" date="2015-08" db="EMBL/GenBank/DDBJ databases">
        <title>Complete genome sequence of Rufibacter tibetensis strain 1351t, a radiation-resistant bacterium from tibet plateau.</title>
        <authorList>
            <person name="Dai J."/>
        </authorList>
    </citation>
    <scope>NUCLEOTIDE SEQUENCE [LARGE SCALE GENOMIC DNA]</scope>
    <source>
        <strain evidence="8 9">1351</strain>
    </source>
</reference>
<sequence>MSMKPIIQEFKVPFTYGVYFTEGIFKKENNLLADIVKLKDSSAAPTKVLFVLDEGVAKAHPKIANDIAAYSAYHSDTLTAVAAPVLIPGGEEAKNNPALLNQVLEAINDLGVCRHSYLVAIGGGAVLDMVGFAGATAHRGIRLIRIPTTVLSQNDSGVGVKNSMNAFGKKNFLGTFAPPFAVLNDSNFLLTLEDRDWRGGIAEAVKVALIKDAAFYEQIKQDAQNLAARKMAPMQELIFRCAEMHMEHIGGGDPFEFGSSRPLDFGHWAAHKLEQITNYELRHGEAVAIGLALDVTYSKLAGMLSEKECEDILNLLSDLGFDLYVPELSKGLETPAQKLHILQGLQEFREHLGGELTIMLLQKIGVGVEVHHLDEALILEAVNQLQQWQTVKLLAPTA</sequence>
<dbReference type="EMBL" id="CP012643">
    <property type="protein sequence ID" value="ALJ00993.1"/>
    <property type="molecule type" value="Genomic_DNA"/>
</dbReference>
<protein>
    <submittedName>
        <fullName evidence="8">3-dehydroquinate synthase</fullName>
        <ecNumber evidence="8">4.2.3.4</ecNumber>
    </submittedName>
</protein>
<keyword evidence="9" id="KW-1185">Reference proteome</keyword>
<dbReference type="CDD" id="cd08198">
    <property type="entry name" value="DHQS-like"/>
    <property type="match status" value="1"/>
</dbReference>
<evidence type="ECO:0000256" key="3">
    <source>
        <dbReference type="ARBA" id="ARBA00023027"/>
    </source>
</evidence>
<dbReference type="Pfam" id="PF24621">
    <property type="entry name" value="DHQS_C"/>
    <property type="match status" value="1"/>
</dbReference>
<evidence type="ECO:0000256" key="1">
    <source>
        <dbReference type="ARBA" id="ARBA00001911"/>
    </source>
</evidence>
<dbReference type="GO" id="GO:0003856">
    <property type="term" value="F:3-dehydroquinate synthase activity"/>
    <property type="evidence" value="ECO:0007669"/>
    <property type="project" value="UniProtKB-EC"/>
</dbReference>
<dbReference type="PANTHER" id="PTHR43622:SF7">
    <property type="entry name" value="3-DEHYDROQUINATE SYNTHASE, CHLOROPLASTIC"/>
    <property type="match status" value="1"/>
</dbReference>
<dbReference type="GO" id="GO:0008652">
    <property type="term" value="P:amino acid biosynthetic process"/>
    <property type="evidence" value="ECO:0007669"/>
    <property type="project" value="UniProtKB-KW"/>
</dbReference>
<evidence type="ECO:0000313" key="8">
    <source>
        <dbReference type="EMBL" id="ALJ00993.1"/>
    </source>
</evidence>
<name>A0A0N7HX41_9BACT</name>